<evidence type="ECO:0000256" key="7">
    <source>
        <dbReference type="PROSITE-ProRule" id="PRU10141"/>
    </source>
</evidence>
<dbReference type="PROSITE" id="PS00107">
    <property type="entry name" value="PROTEIN_KINASE_ATP"/>
    <property type="match status" value="1"/>
</dbReference>
<feature type="domain" description="Protein kinase" evidence="10">
    <location>
        <begin position="15"/>
        <end position="266"/>
    </location>
</feature>
<dbReference type="CDD" id="cd14014">
    <property type="entry name" value="STKc_PknB_like"/>
    <property type="match status" value="1"/>
</dbReference>
<evidence type="ECO:0000259" key="10">
    <source>
        <dbReference type="PROSITE" id="PS50011"/>
    </source>
</evidence>
<dbReference type="Pfam" id="PF00069">
    <property type="entry name" value="Pkinase"/>
    <property type="match status" value="1"/>
</dbReference>
<dbReference type="AlphaFoldDB" id="A0A846WRT9"/>
<dbReference type="SUPFAM" id="SSF56112">
    <property type="entry name" value="Protein kinase-like (PK-like)"/>
    <property type="match status" value="1"/>
</dbReference>
<keyword evidence="5 11" id="KW-0418">Kinase</keyword>
<feature type="transmembrane region" description="Helical" evidence="9">
    <location>
        <begin position="379"/>
        <end position="402"/>
    </location>
</feature>
<evidence type="ECO:0000256" key="2">
    <source>
        <dbReference type="ARBA" id="ARBA00022527"/>
    </source>
</evidence>
<evidence type="ECO:0000256" key="8">
    <source>
        <dbReference type="SAM" id="MobiDB-lite"/>
    </source>
</evidence>
<accession>A0A846WRT9</accession>
<dbReference type="InterPro" id="IPR017441">
    <property type="entry name" value="Protein_kinase_ATP_BS"/>
</dbReference>
<keyword evidence="6 7" id="KW-0067">ATP-binding</keyword>
<comment type="caution">
    <text evidence="11">The sequence shown here is derived from an EMBL/GenBank/DDBJ whole genome shotgun (WGS) entry which is preliminary data.</text>
</comment>
<keyword evidence="9" id="KW-1133">Transmembrane helix</keyword>
<keyword evidence="4 7" id="KW-0547">Nucleotide-binding</keyword>
<evidence type="ECO:0000256" key="3">
    <source>
        <dbReference type="ARBA" id="ARBA00022679"/>
    </source>
</evidence>
<dbReference type="GO" id="GO:0005524">
    <property type="term" value="F:ATP binding"/>
    <property type="evidence" value="ECO:0007669"/>
    <property type="project" value="UniProtKB-UniRule"/>
</dbReference>
<keyword evidence="9" id="KW-0472">Membrane</keyword>
<dbReference type="Proteomes" id="UP000563898">
    <property type="component" value="Unassembled WGS sequence"/>
</dbReference>
<evidence type="ECO:0000256" key="6">
    <source>
        <dbReference type="ARBA" id="ARBA00022840"/>
    </source>
</evidence>
<keyword evidence="9" id="KW-0812">Transmembrane</keyword>
<feature type="binding site" evidence="7">
    <location>
        <position position="44"/>
    </location>
    <ligand>
        <name>ATP</name>
        <dbReference type="ChEBI" id="CHEBI:30616"/>
    </ligand>
</feature>
<evidence type="ECO:0000256" key="9">
    <source>
        <dbReference type="SAM" id="Phobius"/>
    </source>
</evidence>
<evidence type="ECO:0000256" key="1">
    <source>
        <dbReference type="ARBA" id="ARBA00012513"/>
    </source>
</evidence>
<dbReference type="EC" id="2.7.11.1" evidence="1"/>
<feature type="region of interest" description="Disordered" evidence="8">
    <location>
        <begin position="331"/>
        <end position="369"/>
    </location>
</feature>
<dbReference type="InterPro" id="IPR000719">
    <property type="entry name" value="Prot_kinase_dom"/>
</dbReference>
<evidence type="ECO:0000313" key="12">
    <source>
        <dbReference type="Proteomes" id="UP000563898"/>
    </source>
</evidence>
<evidence type="ECO:0000256" key="5">
    <source>
        <dbReference type="ARBA" id="ARBA00022777"/>
    </source>
</evidence>
<dbReference type="PROSITE" id="PS50011">
    <property type="entry name" value="PROTEIN_KINASE_DOM"/>
    <property type="match status" value="1"/>
</dbReference>
<dbReference type="Gene3D" id="3.30.200.20">
    <property type="entry name" value="Phosphorylase Kinase, domain 1"/>
    <property type="match status" value="1"/>
</dbReference>
<protein>
    <recommendedName>
        <fullName evidence="1">non-specific serine/threonine protein kinase</fullName>
        <ecNumber evidence="1">2.7.11.1</ecNumber>
    </recommendedName>
</protein>
<dbReference type="EMBL" id="JAAXPC010000013">
    <property type="protein sequence ID" value="NKY03887.1"/>
    <property type="molecule type" value="Genomic_DNA"/>
</dbReference>
<keyword evidence="2 11" id="KW-0723">Serine/threonine-protein kinase</keyword>
<dbReference type="PROSITE" id="PS00108">
    <property type="entry name" value="PROTEIN_KINASE_ST"/>
    <property type="match status" value="1"/>
</dbReference>
<feature type="compositionally biased region" description="Low complexity" evidence="8">
    <location>
        <begin position="355"/>
        <end position="369"/>
    </location>
</feature>
<keyword evidence="3" id="KW-0808">Transferase</keyword>
<evidence type="ECO:0000313" key="11">
    <source>
        <dbReference type="EMBL" id="NKY03887.1"/>
    </source>
</evidence>
<dbReference type="PANTHER" id="PTHR43289">
    <property type="entry name" value="MITOGEN-ACTIVATED PROTEIN KINASE KINASE KINASE 20-RELATED"/>
    <property type="match status" value="1"/>
</dbReference>
<dbReference type="SMART" id="SM00220">
    <property type="entry name" value="S_TKc"/>
    <property type="match status" value="1"/>
</dbReference>
<dbReference type="InterPro" id="IPR008271">
    <property type="entry name" value="Ser/Thr_kinase_AS"/>
</dbReference>
<name>A0A846WRT9_9ACTN</name>
<dbReference type="FunFam" id="3.30.200.20:FF:000348">
    <property type="entry name" value="Serine/threonine protein kinase"/>
    <property type="match status" value="1"/>
</dbReference>
<dbReference type="RefSeq" id="WP_006370874.1">
    <property type="nucleotide sequence ID" value="NZ_JAAXPC010000013.1"/>
</dbReference>
<dbReference type="InterPro" id="IPR011009">
    <property type="entry name" value="Kinase-like_dom_sf"/>
</dbReference>
<dbReference type="PANTHER" id="PTHR43289:SF6">
    <property type="entry name" value="SERINE_THREONINE-PROTEIN KINASE NEKL-3"/>
    <property type="match status" value="1"/>
</dbReference>
<organism evidence="11 12">
    <name type="scientific">Gordonia polyisoprenivorans</name>
    <dbReference type="NCBI Taxonomy" id="84595"/>
    <lineage>
        <taxon>Bacteria</taxon>
        <taxon>Bacillati</taxon>
        <taxon>Actinomycetota</taxon>
        <taxon>Actinomycetes</taxon>
        <taxon>Mycobacteriales</taxon>
        <taxon>Gordoniaceae</taxon>
        <taxon>Gordonia</taxon>
    </lineage>
</organism>
<evidence type="ECO:0000256" key="4">
    <source>
        <dbReference type="ARBA" id="ARBA00022741"/>
    </source>
</evidence>
<proteinExistence type="predicted"/>
<dbReference type="Gene3D" id="1.10.510.10">
    <property type="entry name" value="Transferase(Phosphotransferase) domain 1"/>
    <property type="match status" value="1"/>
</dbReference>
<sequence length="403" mass="41856">MHDPADRSGSVLGDYTLQRLLGRGAMGEVYEARDSRRGRTVALKLLSPQFAGDSLFRERFLRESRMAAQLSDPHVIPIHDWGEIDGFLFLDMRIVAGGSDLRKLLGAGPLAPDRAVSIIEQIAHALDTAHAAGLVHRDVKPDNILIDSNDFAYLVDFGLAQTTTDPRLTDTGAAVGSFAYMAPERFGAGNIATPATDIYALTCVLVECLTGSAPFGAGDLQVLVAAHLNTPPPMLHSPFDAVVARGMAKNPAERFVTAGELAQAATDALEGRIVAAPPMPSAPSMPNPPASVGGVGAVPAPPAAVNPHVTMGRQLPPVTYIPPVAGATGAPQMGAPQMGAPQLGFPVGPQPVPHPQSQAQAQAQAQAQVPPQQSTGTRVAVIVGAVVFLAVIVIVVALLVALT</sequence>
<dbReference type="GO" id="GO:0004674">
    <property type="term" value="F:protein serine/threonine kinase activity"/>
    <property type="evidence" value="ECO:0007669"/>
    <property type="project" value="UniProtKB-KW"/>
</dbReference>
<reference evidence="11 12" key="1">
    <citation type="submission" date="2020-04" db="EMBL/GenBank/DDBJ databases">
        <title>MicrobeNet Type strains.</title>
        <authorList>
            <person name="Nicholson A.C."/>
        </authorList>
    </citation>
    <scope>NUCLEOTIDE SEQUENCE [LARGE SCALE GENOMIC DNA]</scope>
    <source>
        <strain evidence="11 12">ATCC BAA-14</strain>
    </source>
</reference>
<gene>
    <name evidence="11" type="ORF">HGA05_20160</name>
</gene>